<evidence type="ECO:0000256" key="7">
    <source>
        <dbReference type="HAMAP-Rule" id="MF_01008"/>
    </source>
</evidence>
<reference evidence="9" key="1">
    <citation type="submission" date="2016-04" db="EMBL/GenBank/DDBJ databases">
        <title>Exploring the genomic information of specific uncultured soil bacteria through a new metagenomic library-based strategy.</title>
        <authorList>
            <person name="Liu Y."/>
            <person name="Zhang R."/>
        </authorList>
    </citation>
    <scope>NUCLEOTIDE SEQUENCE</scope>
</reference>
<sequence length="124" mass="13588">MAIPAKYRGSFSDGAVVTRGIEPCLVLYPLPEWDEYAGKIGSLPSSQPDARQVVRAIFSAAAEVELDRLGRINIPAHLRRYAGLGSEVTLAGIGTQFEIWDRARWEQGSDARTDIAGQLERFGI</sequence>
<dbReference type="Gene3D" id="3.40.1550.20">
    <property type="entry name" value="Transcriptional regulator MraZ domain"/>
    <property type="match status" value="1"/>
</dbReference>
<evidence type="ECO:0000256" key="2">
    <source>
        <dbReference type="ARBA" id="ARBA00022490"/>
    </source>
</evidence>
<dbReference type="InterPro" id="IPR037914">
    <property type="entry name" value="SpoVT-AbrB_sf"/>
</dbReference>
<keyword evidence="4 7" id="KW-0805">Transcription regulation</keyword>
<evidence type="ECO:0000256" key="1">
    <source>
        <dbReference type="ARBA" id="ARBA00013860"/>
    </source>
</evidence>
<dbReference type="HAMAP" id="MF_01008">
    <property type="entry name" value="MraZ"/>
    <property type="match status" value="1"/>
</dbReference>
<feature type="domain" description="SpoVT-AbrB" evidence="8">
    <location>
        <begin position="1"/>
        <end position="32"/>
    </location>
</feature>
<proteinExistence type="inferred from homology"/>
<dbReference type="GO" id="GO:0009295">
    <property type="term" value="C:nucleoid"/>
    <property type="evidence" value="ECO:0007669"/>
    <property type="project" value="UniProtKB-SubCell"/>
</dbReference>
<organism evidence="9">
    <name type="scientific">uncultured bacterium 5E7</name>
    <dbReference type="NCBI Taxonomy" id="1701324"/>
    <lineage>
        <taxon>Bacteria</taxon>
        <taxon>environmental samples</taxon>
    </lineage>
</organism>
<evidence type="ECO:0000313" key="9">
    <source>
        <dbReference type="EMBL" id="ALG05250.1"/>
    </source>
</evidence>
<evidence type="ECO:0000256" key="4">
    <source>
        <dbReference type="ARBA" id="ARBA00023015"/>
    </source>
</evidence>
<dbReference type="CDD" id="cd16320">
    <property type="entry name" value="MraZ_N"/>
    <property type="match status" value="1"/>
</dbReference>
<dbReference type="PANTHER" id="PTHR34701:SF1">
    <property type="entry name" value="TRANSCRIPTIONAL REGULATOR MRAZ"/>
    <property type="match status" value="1"/>
</dbReference>
<protein>
    <recommendedName>
        <fullName evidence="1 7">Transcriptional regulator MraZ</fullName>
    </recommendedName>
</protein>
<dbReference type="InterPro" id="IPR020603">
    <property type="entry name" value="MraZ_dom"/>
</dbReference>
<keyword evidence="5 7" id="KW-0238">DNA-binding</keyword>
<dbReference type="NCBIfam" id="TIGR00242">
    <property type="entry name" value="division/cell wall cluster transcriptional repressor MraZ"/>
    <property type="match status" value="1"/>
</dbReference>
<dbReference type="PANTHER" id="PTHR34701">
    <property type="entry name" value="TRANSCRIPTIONAL REGULATOR MRAZ"/>
    <property type="match status" value="1"/>
</dbReference>
<comment type="similarity">
    <text evidence="7">Belongs to the MraZ family.</text>
</comment>
<dbReference type="GO" id="GO:0003700">
    <property type="term" value="F:DNA-binding transcription factor activity"/>
    <property type="evidence" value="ECO:0007669"/>
    <property type="project" value="UniProtKB-UniRule"/>
</dbReference>
<dbReference type="InterPro" id="IPR003444">
    <property type="entry name" value="MraZ"/>
</dbReference>
<dbReference type="GO" id="GO:0000976">
    <property type="term" value="F:transcription cis-regulatory region binding"/>
    <property type="evidence" value="ECO:0007669"/>
    <property type="project" value="TreeGrafter"/>
</dbReference>
<name>A0A0N9HQC3_9BACT</name>
<keyword evidence="3" id="KW-0677">Repeat</keyword>
<evidence type="ECO:0000259" key="8">
    <source>
        <dbReference type="PROSITE" id="PS51740"/>
    </source>
</evidence>
<dbReference type="InterPro" id="IPR007159">
    <property type="entry name" value="SpoVT-AbrB_dom"/>
</dbReference>
<dbReference type="CDD" id="cd16321">
    <property type="entry name" value="MraZ_C"/>
    <property type="match status" value="1"/>
</dbReference>
<evidence type="ECO:0000256" key="3">
    <source>
        <dbReference type="ARBA" id="ARBA00022737"/>
    </source>
</evidence>
<dbReference type="InterPro" id="IPR038619">
    <property type="entry name" value="MraZ_sf"/>
</dbReference>
<comment type="subunit">
    <text evidence="7">Forms oligomers.</text>
</comment>
<dbReference type="GO" id="GO:2000143">
    <property type="term" value="P:negative regulation of DNA-templated transcription initiation"/>
    <property type="evidence" value="ECO:0007669"/>
    <property type="project" value="TreeGrafter"/>
</dbReference>
<keyword evidence="6 7" id="KW-0804">Transcription</keyword>
<dbReference type="PROSITE" id="PS51740">
    <property type="entry name" value="SPOVT_ABRB"/>
    <property type="match status" value="2"/>
</dbReference>
<keyword evidence="2 7" id="KW-0963">Cytoplasm</keyword>
<comment type="subcellular location">
    <subcellularLocation>
        <location evidence="7">Cytoplasm</location>
        <location evidence="7">Nucleoid</location>
    </subcellularLocation>
</comment>
<gene>
    <name evidence="7" type="primary">mraZ</name>
    <name evidence="9" type="ORF">5E7_029</name>
</gene>
<dbReference type="AlphaFoldDB" id="A0A0N9HQC3"/>
<accession>A0A0N9HQC3</accession>
<dbReference type="InterPro" id="IPR035644">
    <property type="entry name" value="MraZ_C"/>
</dbReference>
<feature type="domain" description="SpoVT-AbrB" evidence="8">
    <location>
        <begin position="61"/>
        <end position="104"/>
    </location>
</feature>
<evidence type="ECO:0000256" key="5">
    <source>
        <dbReference type="ARBA" id="ARBA00023125"/>
    </source>
</evidence>
<dbReference type="Pfam" id="PF02381">
    <property type="entry name" value="MraZ"/>
    <property type="match status" value="2"/>
</dbReference>
<evidence type="ECO:0000256" key="6">
    <source>
        <dbReference type="ARBA" id="ARBA00023163"/>
    </source>
</evidence>
<dbReference type="SUPFAM" id="SSF89447">
    <property type="entry name" value="AbrB/MazE/MraZ-like"/>
    <property type="match status" value="1"/>
</dbReference>
<dbReference type="EMBL" id="KT342855">
    <property type="protein sequence ID" value="ALG05250.1"/>
    <property type="molecule type" value="Genomic_DNA"/>
</dbReference>
<dbReference type="InterPro" id="IPR035642">
    <property type="entry name" value="MraZ_N"/>
</dbReference>
<dbReference type="GO" id="GO:0005737">
    <property type="term" value="C:cytoplasm"/>
    <property type="evidence" value="ECO:0007669"/>
    <property type="project" value="UniProtKB-UniRule"/>
</dbReference>